<feature type="region of interest" description="Disordered" evidence="1">
    <location>
        <begin position="41"/>
        <end position="75"/>
    </location>
</feature>
<dbReference type="PROSITE" id="PS51257">
    <property type="entry name" value="PROKAR_LIPOPROTEIN"/>
    <property type="match status" value="1"/>
</dbReference>
<accession>A0A813DXH2</accession>
<organism evidence="2 3">
    <name type="scientific">Polarella glacialis</name>
    <name type="common">Dinoflagellate</name>
    <dbReference type="NCBI Taxonomy" id="89957"/>
    <lineage>
        <taxon>Eukaryota</taxon>
        <taxon>Sar</taxon>
        <taxon>Alveolata</taxon>
        <taxon>Dinophyceae</taxon>
        <taxon>Suessiales</taxon>
        <taxon>Suessiaceae</taxon>
        <taxon>Polarella</taxon>
    </lineage>
</organism>
<evidence type="ECO:0000313" key="3">
    <source>
        <dbReference type="Proteomes" id="UP000654075"/>
    </source>
</evidence>
<dbReference type="OrthoDB" id="432636at2759"/>
<dbReference type="EMBL" id="CAJNNV010006894">
    <property type="protein sequence ID" value="CAE8594231.1"/>
    <property type="molecule type" value="Genomic_DNA"/>
</dbReference>
<evidence type="ECO:0000256" key="1">
    <source>
        <dbReference type="SAM" id="MobiDB-lite"/>
    </source>
</evidence>
<feature type="region of interest" description="Disordered" evidence="1">
    <location>
        <begin position="115"/>
        <end position="136"/>
    </location>
</feature>
<dbReference type="AlphaFoldDB" id="A0A813DXH2"/>
<name>A0A813DXH2_POLGL</name>
<proteinExistence type="predicted"/>
<gene>
    <name evidence="2" type="ORF">PGLA1383_LOCUS12797</name>
</gene>
<protein>
    <submittedName>
        <fullName evidence="2">Uncharacterized protein</fullName>
    </submittedName>
</protein>
<reference evidence="2" key="1">
    <citation type="submission" date="2021-02" db="EMBL/GenBank/DDBJ databases">
        <authorList>
            <person name="Dougan E. K."/>
            <person name="Rhodes N."/>
            <person name="Thang M."/>
            <person name="Chan C."/>
        </authorList>
    </citation>
    <scope>NUCLEOTIDE SEQUENCE</scope>
</reference>
<keyword evidence="3" id="KW-1185">Reference proteome</keyword>
<dbReference type="OMA" id="QWRIAEM"/>
<evidence type="ECO:0000313" key="2">
    <source>
        <dbReference type="EMBL" id="CAE8594231.1"/>
    </source>
</evidence>
<comment type="caution">
    <text evidence="2">The sequence shown here is derived from an EMBL/GenBank/DDBJ whole genome shotgun (WGS) entry which is preliminary data.</text>
</comment>
<feature type="compositionally biased region" description="Polar residues" evidence="1">
    <location>
        <begin position="56"/>
        <end position="69"/>
    </location>
</feature>
<sequence>MYKGLLGLPPPGGQSLGSCSLAPVFRGGGDDHGAELFRRQQSGAGNCRVEAHRAGPSSQVERQTPTSVGGSDDWQSLVRREISQQIAASIQSPPAYSSTPVAPVQFIIQNTSTATSTQKVVNTAPPPEPSQRPPRKFTGSWEDLEEFWTSPLNRICVFGVLGLVCYIYHGHSQHRWRMLELQRRIDSNPFLRVVQQFFGASSTR</sequence>
<dbReference type="Proteomes" id="UP000654075">
    <property type="component" value="Unassembled WGS sequence"/>
</dbReference>